<dbReference type="InterPro" id="IPR021056">
    <property type="entry name" value="Mt_import_IM_translocase_Tim54"/>
</dbReference>
<evidence type="ECO:0000256" key="12">
    <source>
        <dbReference type="SAM" id="MobiDB-lite"/>
    </source>
</evidence>
<evidence type="ECO:0000256" key="8">
    <source>
        <dbReference type="ARBA" id="ARBA00022989"/>
    </source>
</evidence>
<protein>
    <recommendedName>
        <fullName evidence="3">Mitochondrial import inner membrane translocase subunit TIM54</fullName>
    </recommendedName>
</protein>
<keyword evidence="8" id="KW-1133">Transmembrane helix</keyword>
<gene>
    <name evidence="13" type="ORF">ATC70_010407</name>
</gene>
<feature type="region of interest" description="Disordered" evidence="12">
    <location>
        <begin position="201"/>
        <end position="226"/>
    </location>
</feature>
<reference evidence="13 14" key="1">
    <citation type="submission" date="2022-11" db="EMBL/GenBank/DDBJ databases">
        <title>Mucor velutinosus strain NIH1002 WGS.</title>
        <authorList>
            <person name="Subramanian P."/>
            <person name="Mullikin J.C."/>
            <person name="Segre J.A."/>
            <person name="Zelazny A.M."/>
        </authorList>
    </citation>
    <scope>NUCLEOTIDE SEQUENCE [LARGE SCALE GENOMIC DNA]</scope>
    <source>
        <strain evidence="13 14">NIH1002</strain>
    </source>
</reference>
<keyword evidence="10" id="KW-0496">Mitochondrion</keyword>
<evidence type="ECO:0000256" key="6">
    <source>
        <dbReference type="ARBA" id="ARBA00022792"/>
    </source>
</evidence>
<dbReference type="AlphaFoldDB" id="A0AAN7DDL0"/>
<dbReference type="GO" id="GO:0015031">
    <property type="term" value="P:protein transport"/>
    <property type="evidence" value="ECO:0007669"/>
    <property type="project" value="UniProtKB-KW"/>
</dbReference>
<keyword evidence="11" id="KW-0472">Membrane</keyword>
<evidence type="ECO:0000256" key="10">
    <source>
        <dbReference type="ARBA" id="ARBA00023128"/>
    </source>
</evidence>
<comment type="subcellular location">
    <subcellularLocation>
        <location evidence="1">Mitochondrion inner membrane</location>
        <topology evidence="1">Single-pass membrane protein</topology>
    </subcellularLocation>
</comment>
<dbReference type="GO" id="GO:0005743">
    <property type="term" value="C:mitochondrial inner membrane"/>
    <property type="evidence" value="ECO:0007669"/>
    <property type="project" value="UniProtKB-SubCell"/>
</dbReference>
<evidence type="ECO:0000256" key="5">
    <source>
        <dbReference type="ARBA" id="ARBA00022692"/>
    </source>
</evidence>
<dbReference type="EMBL" id="JASEJX010000014">
    <property type="protein sequence ID" value="KAK4515461.1"/>
    <property type="molecule type" value="Genomic_DNA"/>
</dbReference>
<keyword evidence="7" id="KW-0653">Protein transport</keyword>
<dbReference type="Proteomes" id="UP001304243">
    <property type="component" value="Unassembled WGS sequence"/>
</dbReference>
<dbReference type="RefSeq" id="XP_064682127.1">
    <property type="nucleotide sequence ID" value="XM_064829625.1"/>
</dbReference>
<keyword evidence="4" id="KW-0813">Transport</keyword>
<dbReference type="GeneID" id="89954093"/>
<organism evidence="13 14">
    <name type="scientific">Mucor velutinosus</name>
    <dbReference type="NCBI Taxonomy" id="708070"/>
    <lineage>
        <taxon>Eukaryota</taxon>
        <taxon>Fungi</taxon>
        <taxon>Fungi incertae sedis</taxon>
        <taxon>Mucoromycota</taxon>
        <taxon>Mucoromycotina</taxon>
        <taxon>Mucoromycetes</taxon>
        <taxon>Mucorales</taxon>
        <taxon>Mucorineae</taxon>
        <taxon>Mucoraceae</taxon>
        <taxon>Mucor</taxon>
    </lineage>
</organism>
<keyword evidence="6" id="KW-0999">Mitochondrion inner membrane</keyword>
<keyword evidence="14" id="KW-1185">Reference proteome</keyword>
<evidence type="ECO:0000256" key="1">
    <source>
        <dbReference type="ARBA" id="ARBA00004434"/>
    </source>
</evidence>
<evidence type="ECO:0000256" key="7">
    <source>
        <dbReference type="ARBA" id="ARBA00022927"/>
    </source>
</evidence>
<evidence type="ECO:0000256" key="11">
    <source>
        <dbReference type="ARBA" id="ARBA00023136"/>
    </source>
</evidence>
<dbReference type="Pfam" id="PF11711">
    <property type="entry name" value="Tim54"/>
    <property type="match status" value="1"/>
</dbReference>
<keyword evidence="5" id="KW-0812">Transmembrane</keyword>
<evidence type="ECO:0000256" key="4">
    <source>
        <dbReference type="ARBA" id="ARBA00022448"/>
    </source>
</evidence>
<keyword evidence="9" id="KW-0811">Translocation</keyword>
<comment type="caution">
    <text evidence="13">The sequence shown here is derived from an EMBL/GenBank/DDBJ whole genome shotgun (WGS) entry which is preliminary data.</text>
</comment>
<name>A0AAN7DDL0_9FUNG</name>
<evidence type="ECO:0000313" key="14">
    <source>
        <dbReference type="Proteomes" id="UP001304243"/>
    </source>
</evidence>
<evidence type="ECO:0000313" key="13">
    <source>
        <dbReference type="EMBL" id="KAK4515461.1"/>
    </source>
</evidence>
<comment type="similarity">
    <text evidence="2">Belongs to the TIM54 family.</text>
</comment>
<proteinExistence type="inferred from homology"/>
<accession>A0AAN7DDL0</accession>
<evidence type="ECO:0000256" key="3">
    <source>
        <dbReference type="ARBA" id="ARBA00020796"/>
    </source>
</evidence>
<sequence>MPLPFGLKAPSKGTLIFSGVAGAISGIVYTSNKNAEDARRRLAQRVSFLADRPCGVHEMPRKVLVYISAPPGDGLEKSRNWFREYVKPILVAGAIDYEIKEARSAGQIENSVIEEVVKLRRETEEASKSTEENQEKTDNVEMIGHSNNPFTSPQMNDMLKNKAANKSEYDGILAIGRNAYREVLSGLSKGCDASLTVVLEEEKAPEKVTEEAANQPKDDNEAQNQQPEQIEAAPATLEEQPTETEGNAGMELQPKEEESYFSLPSKFSPVMYVPHVNIIGWSNIPYRLWMWYFDNKRIDEVGKYVVAAVLNNTRPIEERDVDLGQQEKKYWIGDEEVEELKKNDGPIVIDERIMDKLSTYTSEDLP</sequence>
<evidence type="ECO:0000256" key="2">
    <source>
        <dbReference type="ARBA" id="ARBA00006355"/>
    </source>
</evidence>
<feature type="compositionally biased region" description="Basic and acidic residues" evidence="12">
    <location>
        <begin position="201"/>
        <end position="220"/>
    </location>
</feature>
<evidence type="ECO:0000256" key="9">
    <source>
        <dbReference type="ARBA" id="ARBA00023010"/>
    </source>
</evidence>
<feature type="region of interest" description="Disordered" evidence="12">
    <location>
        <begin position="236"/>
        <end position="255"/>
    </location>
</feature>